<keyword evidence="4" id="KW-0997">Cell inner membrane</keyword>
<evidence type="ECO:0000256" key="1">
    <source>
        <dbReference type="ARBA" id="ARBA00004651"/>
    </source>
</evidence>
<feature type="region of interest" description="Disordered" evidence="9">
    <location>
        <begin position="332"/>
        <end position="359"/>
    </location>
</feature>
<accession>A0A2A3YWQ9</accession>
<dbReference type="PANTHER" id="PTHR32196:SF71">
    <property type="entry name" value="AUTOINDUCER 2 IMPORT SYSTEM PERMEASE PROTEIN LSRD"/>
    <property type="match status" value="1"/>
</dbReference>
<name>A0A2H1K593_BREAU</name>
<reference evidence="11 13" key="1">
    <citation type="journal article" date="2017" name="Elife">
        <title>Extensive horizontal gene transfer in cheese-associated bacteria.</title>
        <authorList>
            <person name="Bonham K.S."/>
            <person name="Wolfe B.E."/>
            <person name="Dutton R.J."/>
        </authorList>
    </citation>
    <scope>NUCLEOTIDE SEQUENCE [LARGE SCALE GENOMIC DNA]</scope>
    <source>
        <strain evidence="11 13">962_8</strain>
    </source>
</reference>
<dbReference type="EMBL" id="NRGQ01000005">
    <property type="protein sequence ID" value="PCC43734.1"/>
    <property type="molecule type" value="Genomic_DNA"/>
</dbReference>
<evidence type="ECO:0000256" key="4">
    <source>
        <dbReference type="ARBA" id="ARBA00022519"/>
    </source>
</evidence>
<dbReference type="InterPro" id="IPR001851">
    <property type="entry name" value="ABC_transp_permease"/>
</dbReference>
<feature type="transmembrane region" description="Helical" evidence="10">
    <location>
        <begin position="45"/>
        <end position="68"/>
    </location>
</feature>
<feature type="transmembrane region" description="Helical" evidence="10">
    <location>
        <begin position="269"/>
        <end position="288"/>
    </location>
</feature>
<evidence type="ECO:0000256" key="3">
    <source>
        <dbReference type="ARBA" id="ARBA00022475"/>
    </source>
</evidence>
<dbReference type="GO" id="GO:0005886">
    <property type="term" value="C:plasma membrane"/>
    <property type="evidence" value="ECO:0007669"/>
    <property type="project" value="UniProtKB-SubCell"/>
</dbReference>
<evidence type="ECO:0000313" key="12">
    <source>
        <dbReference type="EMBL" id="SMX94708.1"/>
    </source>
</evidence>
<feature type="transmembrane region" description="Helical" evidence="10">
    <location>
        <begin position="212"/>
        <end position="232"/>
    </location>
</feature>
<evidence type="ECO:0000256" key="6">
    <source>
        <dbReference type="ARBA" id="ARBA00022989"/>
    </source>
</evidence>
<evidence type="ECO:0000256" key="10">
    <source>
        <dbReference type="SAM" id="Phobius"/>
    </source>
</evidence>
<gene>
    <name evidence="12" type="ORF">BAUR920_02801</name>
    <name evidence="11" type="ORF">CIK65_03790</name>
</gene>
<keyword evidence="7 10" id="KW-0472">Membrane</keyword>
<reference evidence="12" key="2">
    <citation type="submission" date="2017-03" db="EMBL/GenBank/DDBJ databases">
        <authorList>
            <person name="Afonso C.L."/>
            <person name="Miller P.J."/>
            <person name="Scott M.A."/>
            <person name="Spackman E."/>
            <person name="Goraichik I."/>
            <person name="Dimitrov K.M."/>
            <person name="Suarez D.L."/>
            <person name="Swayne D.E."/>
        </authorList>
    </citation>
    <scope>NUCLEOTIDE SEQUENCE [LARGE SCALE GENOMIC DNA]</scope>
    <source>
        <strain evidence="12">CNRZ 920</strain>
    </source>
</reference>
<protein>
    <recommendedName>
        <fullName evidence="8">Autoinducer 2 import system permease protein LsrD</fullName>
    </recommendedName>
</protein>
<dbReference type="Proteomes" id="UP000234289">
    <property type="component" value="Unassembled WGS sequence"/>
</dbReference>
<keyword evidence="3" id="KW-1003">Cell membrane</keyword>
<evidence type="ECO:0000256" key="9">
    <source>
        <dbReference type="SAM" id="MobiDB-lite"/>
    </source>
</evidence>
<dbReference type="EMBL" id="FXZG01000018">
    <property type="protein sequence ID" value="SMX94708.1"/>
    <property type="molecule type" value="Genomic_DNA"/>
</dbReference>
<feature type="transmembrane region" description="Helical" evidence="10">
    <location>
        <begin position="118"/>
        <end position="138"/>
    </location>
</feature>
<evidence type="ECO:0000256" key="7">
    <source>
        <dbReference type="ARBA" id="ARBA00023136"/>
    </source>
</evidence>
<feature type="transmembrane region" description="Helical" evidence="10">
    <location>
        <begin position="12"/>
        <end position="33"/>
    </location>
</feature>
<feature type="transmembrane region" description="Helical" evidence="10">
    <location>
        <begin position="294"/>
        <end position="312"/>
    </location>
</feature>
<accession>A0A2H1K593</accession>
<evidence type="ECO:0000256" key="2">
    <source>
        <dbReference type="ARBA" id="ARBA00022448"/>
    </source>
</evidence>
<evidence type="ECO:0000313" key="13">
    <source>
        <dbReference type="Proteomes" id="UP000218620"/>
    </source>
</evidence>
<evidence type="ECO:0000313" key="11">
    <source>
        <dbReference type="EMBL" id="PCC43734.1"/>
    </source>
</evidence>
<feature type="transmembrane region" description="Helical" evidence="10">
    <location>
        <begin position="158"/>
        <end position="183"/>
    </location>
</feature>
<feature type="compositionally biased region" description="Basic and acidic residues" evidence="9">
    <location>
        <begin position="350"/>
        <end position="359"/>
    </location>
</feature>
<organism evidence="12 14">
    <name type="scientific">Brevibacterium aurantiacum</name>
    <dbReference type="NCBI Taxonomy" id="273384"/>
    <lineage>
        <taxon>Bacteria</taxon>
        <taxon>Bacillati</taxon>
        <taxon>Actinomycetota</taxon>
        <taxon>Actinomycetes</taxon>
        <taxon>Micrococcales</taxon>
        <taxon>Brevibacteriaceae</taxon>
        <taxon>Brevibacterium</taxon>
    </lineage>
</organism>
<dbReference type="GO" id="GO:0022857">
    <property type="term" value="F:transmembrane transporter activity"/>
    <property type="evidence" value="ECO:0007669"/>
    <property type="project" value="InterPro"/>
</dbReference>
<evidence type="ECO:0000313" key="14">
    <source>
        <dbReference type="Proteomes" id="UP000234289"/>
    </source>
</evidence>
<reference evidence="14" key="3">
    <citation type="submission" date="2017-03" db="EMBL/GenBank/DDBJ databases">
        <authorList>
            <person name="Monnet C."/>
        </authorList>
    </citation>
    <scope>NUCLEOTIDE SEQUENCE [LARGE SCALE GENOMIC DNA]</scope>
    <source>
        <strain evidence="14">CNRZ 920</strain>
    </source>
</reference>
<dbReference type="Proteomes" id="UP000218620">
    <property type="component" value="Unassembled WGS sequence"/>
</dbReference>
<evidence type="ECO:0000256" key="5">
    <source>
        <dbReference type="ARBA" id="ARBA00022692"/>
    </source>
</evidence>
<feature type="transmembrane region" description="Helical" evidence="10">
    <location>
        <begin position="93"/>
        <end position="111"/>
    </location>
</feature>
<dbReference type="CDD" id="cd06579">
    <property type="entry name" value="TM_PBP1_transp_AraH_like"/>
    <property type="match status" value="1"/>
</dbReference>
<dbReference type="AlphaFoldDB" id="A0A2H1K593"/>
<keyword evidence="5 10" id="KW-0812">Transmembrane</keyword>
<dbReference type="Pfam" id="PF02653">
    <property type="entry name" value="BPD_transp_2"/>
    <property type="match status" value="1"/>
</dbReference>
<proteinExistence type="predicted"/>
<evidence type="ECO:0000256" key="8">
    <source>
        <dbReference type="ARBA" id="ARBA00039381"/>
    </source>
</evidence>
<keyword evidence="2" id="KW-0813">Transport</keyword>
<dbReference type="RefSeq" id="WP_096177578.1">
    <property type="nucleotide sequence ID" value="NZ_CP025332.1"/>
</dbReference>
<dbReference type="PANTHER" id="PTHR32196">
    <property type="entry name" value="ABC TRANSPORTER PERMEASE PROTEIN YPHD-RELATED-RELATED"/>
    <property type="match status" value="1"/>
</dbReference>
<comment type="subcellular location">
    <subcellularLocation>
        <location evidence="1">Cell membrane</location>
        <topology evidence="1">Multi-pass membrane protein</topology>
    </subcellularLocation>
</comment>
<sequence>MSSRLRRLDTTALVYLALIVVLIISAILVATTGRSFFSAGNIRDILTGMSVLGFVAIGQTLVILGASLDLSVPYVMSLASLIAAQTMNGQDSMVVPAVLLTLAVAACIGAANGLIVTVLRVHGFVATLGVGLILKGYLNTSYQGTEGEVPWSFQLFGATGIGPVPISTIVMLALAALVSFILVRTAFGHHLFAAGGNAEVARLSGVRARLPLIGAHMGSSVCAAIAGLLLASRLGVGSPTVGSQGSYDLLSIAAVVLGGTVLMGGRGSIWGTIGGVAIFAVLDNLMSVMQFNPFLKDVIRGLVIIIAVALYARRRVIARRVRFAGSTTGPNIATGFEPTGQESDTAEPVGRSEHERSRG</sequence>
<feature type="transmembrane region" description="Helical" evidence="10">
    <location>
        <begin position="244"/>
        <end position="262"/>
    </location>
</feature>
<keyword evidence="6 10" id="KW-1133">Transmembrane helix</keyword>